<keyword evidence="7" id="KW-1185">Reference proteome</keyword>
<dbReference type="SUPFAM" id="SSF48225">
    <property type="entry name" value="Seven-hairpin glycosidases"/>
    <property type="match status" value="1"/>
</dbReference>
<dbReference type="GO" id="GO:0000139">
    <property type="term" value="C:Golgi membrane"/>
    <property type="evidence" value="ECO:0007669"/>
    <property type="project" value="TreeGrafter"/>
</dbReference>
<proteinExistence type="inferred from homology"/>
<dbReference type="OrthoDB" id="8118055at2759"/>
<dbReference type="STRING" id="35608.A0A2U1PJ55"/>
<dbReference type="Gene3D" id="1.50.10.10">
    <property type="match status" value="1"/>
</dbReference>
<accession>A0A2U1PJ55</accession>
<dbReference type="GO" id="GO:0004571">
    <property type="term" value="F:mannosyl-oligosaccharide 1,2-alpha-mannosidase activity"/>
    <property type="evidence" value="ECO:0007669"/>
    <property type="project" value="InterPro"/>
</dbReference>
<evidence type="ECO:0000256" key="1">
    <source>
        <dbReference type="ARBA" id="ARBA00001913"/>
    </source>
</evidence>
<sequence length="209" mass="23674">MMQSFFLAETVEYYLLFSPPSAISLDEWIFNMEAHPLKIVPRCAPGQQKPKFIVRARKEGRFGGRNAVASQDIVSRLLIPLMRLTQGGYTDFKLGNHDVQQAKVSVLNIGIGSNTPKHIHTIYTTILNICGVSIDVSLPYFFGSLLYPKIKGWLEKYPEKTSIIRLALICFLEGLDLCFGRYHTIEHIVGDGTPFAWIGNDYYNTRLVE</sequence>
<evidence type="ECO:0000313" key="6">
    <source>
        <dbReference type="EMBL" id="PWA85790.1"/>
    </source>
</evidence>
<dbReference type="AlphaFoldDB" id="A0A2U1PJ55"/>
<dbReference type="GO" id="GO:0005783">
    <property type="term" value="C:endoplasmic reticulum"/>
    <property type="evidence" value="ECO:0007669"/>
    <property type="project" value="TreeGrafter"/>
</dbReference>
<dbReference type="InterPro" id="IPR012341">
    <property type="entry name" value="6hp_glycosidase-like_sf"/>
</dbReference>
<comment type="similarity">
    <text evidence="3">Belongs to the glycosyl hydrolase 47 family.</text>
</comment>
<dbReference type="EMBL" id="PKPP01001087">
    <property type="protein sequence ID" value="PWA85790.1"/>
    <property type="molecule type" value="Genomic_DNA"/>
</dbReference>
<dbReference type="PANTHER" id="PTHR11742">
    <property type="entry name" value="MANNOSYL-OLIGOSACCHARIDE ALPHA-1,2-MANNOSIDASE-RELATED"/>
    <property type="match status" value="1"/>
</dbReference>
<dbReference type="Proteomes" id="UP000245207">
    <property type="component" value="Unassembled WGS sequence"/>
</dbReference>
<evidence type="ECO:0000256" key="5">
    <source>
        <dbReference type="ARBA" id="ARBA00023157"/>
    </source>
</evidence>
<evidence type="ECO:0000256" key="4">
    <source>
        <dbReference type="ARBA" id="ARBA00022801"/>
    </source>
</evidence>
<evidence type="ECO:0000256" key="2">
    <source>
        <dbReference type="ARBA" id="ARBA00004922"/>
    </source>
</evidence>
<comment type="cofactor">
    <cofactor evidence="1">
        <name>Ca(2+)</name>
        <dbReference type="ChEBI" id="CHEBI:29108"/>
    </cofactor>
</comment>
<keyword evidence="5" id="KW-1015">Disulfide bond</keyword>
<dbReference type="InterPro" id="IPR001382">
    <property type="entry name" value="Glyco_hydro_47"/>
</dbReference>
<comment type="pathway">
    <text evidence="2">Protein modification; protein glycosylation.</text>
</comment>
<dbReference type="InterPro" id="IPR036026">
    <property type="entry name" value="Seven-hairpin_glycosidases"/>
</dbReference>
<evidence type="ECO:0000313" key="7">
    <source>
        <dbReference type="Proteomes" id="UP000245207"/>
    </source>
</evidence>
<dbReference type="PANTHER" id="PTHR11742:SF6">
    <property type="entry name" value="MANNOSYL-OLIGOSACCHARIDE ALPHA-1,2-MANNOSIDASE IA-RELATED"/>
    <property type="match status" value="1"/>
</dbReference>
<name>A0A2U1PJ55_ARTAN</name>
<protein>
    <submittedName>
        <fullName evidence="6">Alpha-mannosidase 2</fullName>
    </submittedName>
</protein>
<dbReference type="Pfam" id="PF01532">
    <property type="entry name" value="Glyco_hydro_47"/>
    <property type="match status" value="1"/>
</dbReference>
<gene>
    <name evidence="6" type="ORF">CTI12_AA146270</name>
</gene>
<keyword evidence="4" id="KW-0378">Hydrolase</keyword>
<comment type="caution">
    <text evidence="6">The sequence shown here is derived from an EMBL/GenBank/DDBJ whole genome shotgun (WGS) entry which is preliminary data.</text>
</comment>
<organism evidence="6 7">
    <name type="scientific">Artemisia annua</name>
    <name type="common">Sweet wormwood</name>
    <dbReference type="NCBI Taxonomy" id="35608"/>
    <lineage>
        <taxon>Eukaryota</taxon>
        <taxon>Viridiplantae</taxon>
        <taxon>Streptophyta</taxon>
        <taxon>Embryophyta</taxon>
        <taxon>Tracheophyta</taxon>
        <taxon>Spermatophyta</taxon>
        <taxon>Magnoliopsida</taxon>
        <taxon>eudicotyledons</taxon>
        <taxon>Gunneridae</taxon>
        <taxon>Pentapetalae</taxon>
        <taxon>asterids</taxon>
        <taxon>campanulids</taxon>
        <taxon>Asterales</taxon>
        <taxon>Asteraceae</taxon>
        <taxon>Asteroideae</taxon>
        <taxon>Anthemideae</taxon>
        <taxon>Artemisiinae</taxon>
        <taxon>Artemisia</taxon>
    </lineage>
</organism>
<reference evidence="6 7" key="1">
    <citation type="journal article" date="2018" name="Mol. Plant">
        <title>The genome of Artemisia annua provides insight into the evolution of Asteraceae family and artemisinin biosynthesis.</title>
        <authorList>
            <person name="Shen Q."/>
            <person name="Zhang L."/>
            <person name="Liao Z."/>
            <person name="Wang S."/>
            <person name="Yan T."/>
            <person name="Shi P."/>
            <person name="Liu M."/>
            <person name="Fu X."/>
            <person name="Pan Q."/>
            <person name="Wang Y."/>
            <person name="Lv Z."/>
            <person name="Lu X."/>
            <person name="Zhang F."/>
            <person name="Jiang W."/>
            <person name="Ma Y."/>
            <person name="Chen M."/>
            <person name="Hao X."/>
            <person name="Li L."/>
            <person name="Tang Y."/>
            <person name="Lv G."/>
            <person name="Zhou Y."/>
            <person name="Sun X."/>
            <person name="Brodelius P.E."/>
            <person name="Rose J.K.C."/>
            <person name="Tang K."/>
        </authorList>
    </citation>
    <scope>NUCLEOTIDE SEQUENCE [LARGE SCALE GENOMIC DNA]</scope>
    <source>
        <strain evidence="7">cv. Huhao1</strain>
        <tissue evidence="6">Leaf</tissue>
    </source>
</reference>
<evidence type="ECO:0000256" key="3">
    <source>
        <dbReference type="ARBA" id="ARBA00007658"/>
    </source>
</evidence>
<dbReference type="GO" id="GO:0005509">
    <property type="term" value="F:calcium ion binding"/>
    <property type="evidence" value="ECO:0007669"/>
    <property type="project" value="InterPro"/>
</dbReference>
<dbReference type="InterPro" id="IPR050749">
    <property type="entry name" value="Glycosyl_Hydrolase_47"/>
</dbReference>
<dbReference type="GO" id="GO:0005975">
    <property type="term" value="P:carbohydrate metabolic process"/>
    <property type="evidence" value="ECO:0007669"/>
    <property type="project" value="InterPro"/>
</dbReference>